<dbReference type="OrthoDB" id="3528057at2"/>
<dbReference type="STRING" id="1393034.HMPREF3192_00771"/>
<dbReference type="AlphaFoldDB" id="A0A133XUQ8"/>
<feature type="domain" description="NusB/RsmB/TIM44" evidence="7">
    <location>
        <begin position="1"/>
        <end position="118"/>
    </location>
</feature>
<comment type="caution">
    <text evidence="8">The sequence shown here is derived from an EMBL/GenBank/DDBJ whole genome shotgun (WGS) entry which is preliminary data.</text>
</comment>
<dbReference type="PATRIC" id="fig|1393034.3.peg.747"/>
<dbReference type="GO" id="GO:0005829">
    <property type="term" value="C:cytosol"/>
    <property type="evidence" value="ECO:0007669"/>
    <property type="project" value="TreeGrafter"/>
</dbReference>
<dbReference type="Gene3D" id="1.10.940.10">
    <property type="entry name" value="NusB-like"/>
    <property type="match status" value="1"/>
</dbReference>
<comment type="similarity">
    <text evidence="1">Belongs to the NusB family.</text>
</comment>
<dbReference type="GO" id="GO:0003723">
    <property type="term" value="F:RNA binding"/>
    <property type="evidence" value="ECO:0007669"/>
    <property type="project" value="UniProtKB-KW"/>
</dbReference>
<dbReference type="EMBL" id="LSCR01000012">
    <property type="protein sequence ID" value="KXB34672.1"/>
    <property type="molecule type" value="Genomic_DNA"/>
</dbReference>
<protein>
    <submittedName>
        <fullName evidence="8">Transcription antitermination factor NusB</fullName>
    </submittedName>
</protein>
<keyword evidence="4" id="KW-0805">Transcription regulation</keyword>
<dbReference type="InterPro" id="IPR011605">
    <property type="entry name" value="NusB_fam"/>
</dbReference>
<organism evidence="8 9">
    <name type="scientific">Atopobium deltae</name>
    <dbReference type="NCBI Taxonomy" id="1393034"/>
    <lineage>
        <taxon>Bacteria</taxon>
        <taxon>Bacillati</taxon>
        <taxon>Actinomycetota</taxon>
        <taxon>Coriobacteriia</taxon>
        <taxon>Coriobacteriales</taxon>
        <taxon>Atopobiaceae</taxon>
        <taxon>Atopobium</taxon>
    </lineage>
</organism>
<proteinExistence type="inferred from homology"/>
<dbReference type="SUPFAM" id="SSF48013">
    <property type="entry name" value="NusB-like"/>
    <property type="match status" value="1"/>
</dbReference>
<evidence type="ECO:0000256" key="5">
    <source>
        <dbReference type="ARBA" id="ARBA00023163"/>
    </source>
</evidence>
<name>A0A133XUQ8_9ACTN</name>
<reference evidence="9" key="1">
    <citation type="submission" date="2016-01" db="EMBL/GenBank/DDBJ databases">
        <authorList>
            <person name="Mitreva M."/>
            <person name="Pepin K.H."/>
            <person name="Mihindukulasuriya K.A."/>
            <person name="Fulton R."/>
            <person name="Fronick C."/>
            <person name="O'Laughlin M."/>
            <person name="Miner T."/>
            <person name="Herter B."/>
            <person name="Rosa B.A."/>
            <person name="Cordes M."/>
            <person name="Tomlinson C."/>
            <person name="Wollam A."/>
            <person name="Palsikar V.B."/>
            <person name="Mardis E.R."/>
            <person name="Wilson R.K."/>
        </authorList>
    </citation>
    <scope>NUCLEOTIDE SEQUENCE [LARGE SCALE GENOMIC DNA]</scope>
    <source>
        <strain evidence="9">DNF00019</strain>
    </source>
</reference>
<keyword evidence="9" id="KW-1185">Reference proteome</keyword>
<dbReference type="Proteomes" id="UP000070675">
    <property type="component" value="Unassembled WGS sequence"/>
</dbReference>
<gene>
    <name evidence="8" type="ORF">HMPREF3192_00771</name>
</gene>
<sequence length="204" mass="22304">MQLLFQAEATGRSVSDVLTGGDYALSDGPLEPFASELALAADAHQTEADDYIKRFSERWDMRRMPSVDRSILRLSVCELLYFPDIDASVTIAEAVVLAKMYGTDNSSGFINALLGNISEAIFEQQVFCSDEFKQAVAAVEKTSELDADEQSTELDTAAQLDKQTDKFNASGTNEKPDEQSTEQTPTNDTPDSQAPVPADDEKEC</sequence>
<keyword evidence="5" id="KW-0804">Transcription</keyword>
<dbReference type="GO" id="GO:0006353">
    <property type="term" value="P:DNA-templated transcription termination"/>
    <property type="evidence" value="ECO:0007669"/>
    <property type="project" value="InterPro"/>
</dbReference>
<dbReference type="GO" id="GO:0031564">
    <property type="term" value="P:transcription antitermination"/>
    <property type="evidence" value="ECO:0007669"/>
    <property type="project" value="UniProtKB-KW"/>
</dbReference>
<dbReference type="NCBIfam" id="TIGR01951">
    <property type="entry name" value="nusB"/>
    <property type="match status" value="1"/>
</dbReference>
<evidence type="ECO:0000256" key="3">
    <source>
        <dbReference type="ARBA" id="ARBA00022884"/>
    </source>
</evidence>
<feature type="compositionally biased region" description="Polar residues" evidence="6">
    <location>
        <begin position="181"/>
        <end position="192"/>
    </location>
</feature>
<evidence type="ECO:0000256" key="2">
    <source>
        <dbReference type="ARBA" id="ARBA00022814"/>
    </source>
</evidence>
<accession>A0A133XUQ8</accession>
<evidence type="ECO:0000256" key="6">
    <source>
        <dbReference type="SAM" id="MobiDB-lite"/>
    </source>
</evidence>
<dbReference type="PANTHER" id="PTHR11078:SF3">
    <property type="entry name" value="ANTITERMINATION NUSB DOMAIN-CONTAINING PROTEIN"/>
    <property type="match status" value="1"/>
</dbReference>
<evidence type="ECO:0000313" key="9">
    <source>
        <dbReference type="Proteomes" id="UP000070675"/>
    </source>
</evidence>
<dbReference type="InterPro" id="IPR006027">
    <property type="entry name" value="NusB_RsmB_TIM44"/>
</dbReference>
<dbReference type="Pfam" id="PF01029">
    <property type="entry name" value="NusB"/>
    <property type="match status" value="1"/>
</dbReference>
<dbReference type="InterPro" id="IPR035926">
    <property type="entry name" value="NusB-like_sf"/>
</dbReference>
<keyword evidence="3" id="KW-0694">RNA-binding</keyword>
<keyword evidence="2" id="KW-0889">Transcription antitermination</keyword>
<evidence type="ECO:0000256" key="1">
    <source>
        <dbReference type="ARBA" id="ARBA00005952"/>
    </source>
</evidence>
<evidence type="ECO:0000256" key="4">
    <source>
        <dbReference type="ARBA" id="ARBA00023015"/>
    </source>
</evidence>
<evidence type="ECO:0000313" key="8">
    <source>
        <dbReference type="EMBL" id="KXB34672.1"/>
    </source>
</evidence>
<feature type="region of interest" description="Disordered" evidence="6">
    <location>
        <begin position="142"/>
        <end position="204"/>
    </location>
</feature>
<dbReference type="PANTHER" id="PTHR11078">
    <property type="entry name" value="N UTILIZATION SUBSTANCE PROTEIN B-RELATED"/>
    <property type="match status" value="1"/>
</dbReference>
<evidence type="ECO:0000259" key="7">
    <source>
        <dbReference type="Pfam" id="PF01029"/>
    </source>
</evidence>